<dbReference type="InterPro" id="IPR035906">
    <property type="entry name" value="MetI-like_sf"/>
</dbReference>
<dbReference type="Proteomes" id="UP000307874">
    <property type="component" value="Unassembled WGS sequence"/>
</dbReference>
<keyword evidence="6 7" id="KW-0472">Membrane</keyword>
<feature type="transmembrane region" description="Helical" evidence="7">
    <location>
        <begin position="172"/>
        <end position="193"/>
    </location>
</feature>
<evidence type="ECO:0000259" key="8">
    <source>
        <dbReference type="PROSITE" id="PS50928"/>
    </source>
</evidence>
<feature type="domain" description="ABC transmembrane type-1" evidence="8">
    <location>
        <begin position="84"/>
        <end position="298"/>
    </location>
</feature>
<comment type="subcellular location">
    <subcellularLocation>
        <location evidence="1 7">Cell membrane</location>
        <topology evidence="1 7">Multi-pass membrane protein</topology>
    </subcellularLocation>
</comment>
<dbReference type="PANTHER" id="PTHR30193:SF41">
    <property type="entry name" value="DIACETYLCHITOBIOSE UPTAKE SYSTEM PERMEASE PROTEIN NGCF"/>
    <property type="match status" value="1"/>
</dbReference>
<dbReference type="PROSITE" id="PS50928">
    <property type="entry name" value="ABC_TM1"/>
    <property type="match status" value="1"/>
</dbReference>
<keyword evidence="2 7" id="KW-0813">Transport</keyword>
<evidence type="ECO:0000256" key="3">
    <source>
        <dbReference type="ARBA" id="ARBA00022475"/>
    </source>
</evidence>
<gene>
    <name evidence="9" type="ORF">FF124_12255</name>
</gene>
<reference evidence="9 10" key="2">
    <citation type="submission" date="2019-06" db="EMBL/GenBank/DDBJ databases">
        <title>Martelella lutilitoris sp. nov., isolated from a tidal mudflat.</title>
        <authorList>
            <person name="Kim Y.-J."/>
        </authorList>
    </citation>
    <scope>NUCLEOTIDE SEQUENCE [LARGE SCALE GENOMIC DNA]</scope>
    <source>
        <strain evidence="9 10">GH2-6</strain>
    </source>
</reference>
<evidence type="ECO:0000313" key="9">
    <source>
        <dbReference type="EMBL" id="TNB47619.1"/>
    </source>
</evidence>
<feature type="transmembrane region" description="Helical" evidence="7">
    <location>
        <begin position="230"/>
        <end position="252"/>
    </location>
</feature>
<dbReference type="CDD" id="cd06261">
    <property type="entry name" value="TM_PBP2"/>
    <property type="match status" value="1"/>
</dbReference>
<dbReference type="InterPro" id="IPR000515">
    <property type="entry name" value="MetI-like"/>
</dbReference>
<evidence type="ECO:0000256" key="6">
    <source>
        <dbReference type="ARBA" id="ARBA00023136"/>
    </source>
</evidence>
<name>A0A5C4JSF0_9HYPH</name>
<evidence type="ECO:0000313" key="10">
    <source>
        <dbReference type="Proteomes" id="UP000307874"/>
    </source>
</evidence>
<proteinExistence type="inferred from homology"/>
<sequence>MSDQMVAGADASPPKKRRRRRHSQWTGLIYVLPALALVAVFFIVPLCMTVWMSLHKWPLMGLPRFIGLDNYERLLFDKSFWSSLWFTVQYTIVVTIALLGFAMALALIVQGQGRAVSAYRTIYFLPVVTGFASAALLWVWLSNVDTGLFAPLAQDLGLTEGRVNILANFTPAFWSVIVMVVWKMAGFFMVILMSGLQSIPADYQEAARIDGAKWLQRFRYITMPLIRKPFALALILCVSGSMLAFDQFYIILSGGPQNKTVTAVYKIFNESFVSFRLGYGAALSMVLLVILLVLSVLQLTLLSDRKDK</sequence>
<evidence type="ECO:0000256" key="7">
    <source>
        <dbReference type="RuleBase" id="RU363032"/>
    </source>
</evidence>
<feature type="transmembrane region" description="Helical" evidence="7">
    <location>
        <begin position="121"/>
        <end position="141"/>
    </location>
</feature>
<feature type="transmembrane region" description="Helical" evidence="7">
    <location>
        <begin position="25"/>
        <end position="54"/>
    </location>
</feature>
<accession>A0A5C4JSF0</accession>
<dbReference type="EMBL" id="VCLB01000006">
    <property type="protein sequence ID" value="TNB47619.1"/>
    <property type="molecule type" value="Genomic_DNA"/>
</dbReference>
<dbReference type="OrthoDB" id="7375219at2"/>
<evidence type="ECO:0000256" key="4">
    <source>
        <dbReference type="ARBA" id="ARBA00022692"/>
    </source>
</evidence>
<reference evidence="9 10" key="1">
    <citation type="submission" date="2019-05" db="EMBL/GenBank/DDBJ databases">
        <authorList>
            <person name="Lee S.D."/>
        </authorList>
    </citation>
    <scope>NUCLEOTIDE SEQUENCE [LARGE SCALE GENOMIC DNA]</scope>
    <source>
        <strain evidence="9 10">GH2-6</strain>
    </source>
</reference>
<dbReference type="InterPro" id="IPR051393">
    <property type="entry name" value="ABC_transporter_permease"/>
</dbReference>
<dbReference type="Gene3D" id="1.10.3720.10">
    <property type="entry name" value="MetI-like"/>
    <property type="match status" value="1"/>
</dbReference>
<organism evidence="9 10">
    <name type="scientific">Martelella lutilitoris</name>
    <dbReference type="NCBI Taxonomy" id="2583532"/>
    <lineage>
        <taxon>Bacteria</taxon>
        <taxon>Pseudomonadati</taxon>
        <taxon>Pseudomonadota</taxon>
        <taxon>Alphaproteobacteria</taxon>
        <taxon>Hyphomicrobiales</taxon>
        <taxon>Aurantimonadaceae</taxon>
        <taxon>Martelella</taxon>
    </lineage>
</organism>
<feature type="transmembrane region" description="Helical" evidence="7">
    <location>
        <begin position="84"/>
        <end position="109"/>
    </location>
</feature>
<dbReference type="GO" id="GO:0005886">
    <property type="term" value="C:plasma membrane"/>
    <property type="evidence" value="ECO:0007669"/>
    <property type="project" value="UniProtKB-SubCell"/>
</dbReference>
<evidence type="ECO:0000256" key="1">
    <source>
        <dbReference type="ARBA" id="ARBA00004651"/>
    </source>
</evidence>
<comment type="similarity">
    <text evidence="7">Belongs to the binding-protein-dependent transport system permease family.</text>
</comment>
<keyword evidence="4 7" id="KW-0812">Transmembrane</keyword>
<feature type="transmembrane region" description="Helical" evidence="7">
    <location>
        <begin position="279"/>
        <end position="302"/>
    </location>
</feature>
<keyword evidence="10" id="KW-1185">Reference proteome</keyword>
<protein>
    <submittedName>
        <fullName evidence="9">Sugar ABC transporter permease</fullName>
    </submittedName>
</protein>
<evidence type="ECO:0000256" key="5">
    <source>
        <dbReference type="ARBA" id="ARBA00022989"/>
    </source>
</evidence>
<dbReference type="GO" id="GO:0055085">
    <property type="term" value="P:transmembrane transport"/>
    <property type="evidence" value="ECO:0007669"/>
    <property type="project" value="InterPro"/>
</dbReference>
<comment type="caution">
    <text evidence="9">The sequence shown here is derived from an EMBL/GenBank/DDBJ whole genome shotgun (WGS) entry which is preliminary data.</text>
</comment>
<dbReference type="Pfam" id="PF00528">
    <property type="entry name" value="BPD_transp_1"/>
    <property type="match status" value="1"/>
</dbReference>
<dbReference type="AlphaFoldDB" id="A0A5C4JSF0"/>
<keyword evidence="5 7" id="KW-1133">Transmembrane helix</keyword>
<dbReference type="PANTHER" id="PTHR30193">
    <property type="entry name" value="ABC TRANSPORTER PERMEASE PROTEIN"/>
    <property type="match status" value="1"/>
</dbReference>
<keyword evidence="3" id="KW-1003">Cell membrane</keyword>
<dbReference type="RefSeq" id="WP_138748780.1">
    <property type="nucleotide sequence ID" value="NZ_VCLB01000006.1"/>
</dbReference>
<dbReference type="SUPFAM" id="SSF161098">
    <property type="entry name" value="MetI-like"/>
    <property type="match status" value="1"/>
</dbReference>
<evidence type="ECO:0000256" key="2">
    <source>
        <dbReference type="ARBA" id="ARBA00022448"/>
    </source>
</evidence>